<sequence length="300" mass="32333">MSWHELLVPLQRLPPPAALEDWFADLRSRSAEDPFALAVLGGRLAATPGLAFLAGYQAALRRLWPAAPEGLGALCATENRSLRPADMLTRLDGLLLTGCKDFVTAGSAATWLLVPARDEEPGERPRLSLCVVGSGEHGVIVESRPPLPLLVDIPHGRLRLEGAACHRLSGDGWDDYVKPFRTLEDLHVLAALVSWLYGVSLECGWPQRLQLQLLGLLAGAAEVSRLSPAASATHLLLASLNLQFAVLADEVDVALALGPQQWLDLWRRDRGVLQLARGAQAKRLAQAAEVFGLTPEGDQA</sequence>
<proteinExistence type="predicted"/>
<evidence type="ECO:0000313" key="2">
    <source>
        <dbReference type="Proteomes" id="UP000032487"/>
    </source>
</evidence>
<gene>
    <name evidence="1" type="ORF">UF78_04985</name>
</gene>
<dbReference type="Proteomes" id="UP000032487">
    <property type="component" value="Unassembled WGS sequence"/>
</dbReference>
<name>A0A0D9AQZ8_STUST</name>
<comment type="caution">
    <text evidence="1">The sequence shown here is derived from an EMBL/GenBank/DDBJ whole genome shotgun (WGS) entry which is preliminary data.</text>
</comment>
<accession>A0A0D9AQZ8</accession>
<protein>
    <submittedName>
        <fullName evidence="1">Acyl-CoA dehydrogenase</fullName>
    </submittedName>
</protein>
<organism evidence="1 2">
    <name type="scientific">Stutzerimonas stutzeri</name>
    <name type="common">Pseudomonas stutzeri</name>
    <dbReference type="NCBI Taxonomy" id="316"/>
    <lineage>
        <taxon>Bacteria</taxon>
        <taxon>Pseudomonadati</taxon>
        <taxon>Pseudomonadota</taxon>
        <taxon>Gammaproteobacteria</taxon>
        <taxon>Pseudomonadales</taxon>
        <taxon>Pseudomonadaceae</taxon>
        <taxon>Stutzerimonas</taxon>
    </lineage>
</organism>
<dbReference type="PATRIC" id="fig|316.101.peg.584"/>
<dbReference type="SUPFAM" id="SSF56645">
    <property type="entry name" value="Acyl-CoA dehydrogenase NM domain-like"/>
    <property type="match status" value="1"/>
</dbReference>
<dbReference type="AlphaFoldDB" id="A0A0D9AQZ8"/>
<dbReference type="OrthoDB" id="4568976at2"/>
<dbReference type="EMBL" id="JYHV01000011">
    <property type="protein sequence ID" value="KJH83418.1"/>
    <property type="molecule type" value="Genomic_DNA"/>
</dbReference>
<dbReference type="RefSeq" id="WP_045160922.1">
    <property type="nucleotide sequence ID" value="NZ_JYHV01000011.1"/>
</dbReference>
<dbReference type="GO" id="GO:0016627">
    <property type="term" value="F:oxidoreductase activity, acting on the CH-CH group of donors"/>
    <property type="evidence" value="ECO:0007669"/>
    <property type="project" value="InterPro"/>
</dbReference>
<reference evidence="1 2" key="1">
    <citation type="submission" date="2015-02" db="EMBL/GenBank/DDBJ databases">
        <title>Draft genome sequence of Pseudomonas stutzeri NT0128 isolated from wheat (Triticum turgidum) rhizosphere.</title>
        <authorList>
            <person name="Tovi N."/>
            <person name="Frenk S."/>
            <person name="Hadar Y."/>
            <person name="Minz D."/>
        </authorList>
    </citation>
    <scope>NUCLEOTIDE SEQUENCE [LARGE SCALE GENOMIC DNA]</scope>
    <source>
        <strain evidence="1 2">NT0128</strain>
    </source>
</reference>
<dbReference type="Gene3D" id="2.40.110.10">
    <property type="entry name" value="Butyryl-CoA Dehydrogenase, subunit A, domain 2"/>
    <property type="match status" value="1"/>
</dbReference>
<dbReference type="InterPro" id="IPR009100">
    <property type="entry name" value="AcylCoA_DH/oxidase_NM_dom_sf"/>
</dbReference>
<evidence type="ECO:0000313" key="1">
    <source>
        <dbReference type="EMBL" id="KJH83418.1"/>
    </source>
</evidence>
<dbReference type="InterPro" id="IPR046373">
    <property type="entry name" value="Acyl-CoA_Oxase/DH_mid-dom_sf"/>
</dbReference>